<dbReference type="Proteomes" id="UP001143747">
    <property type="component" value="Unassembled WGS sequence"/>
</dbReference>
<comment type="caution">
    <text evidence="1">The sequence shown here is derived from an EMBL/GenBank/DDBJ whole genome shotgun (WGS) entry which is preliminary data.</text>
</comment>
<dbReference type="Pfam" id="PF09890">
    <property type="entry name" value="DUF2117"/>
    <property type="match status" value="1"/>
</dbReference>
<evidence type="ECO:0000313" key="2">
    <source>
        <dbReference type="Proteomes" id="UP001143747"/>
    </source>
</evidence>
<dbReference type="EMBL" id="JAKELO010000002">
    <property type="protein sequence ID" value="MDE4907974.1"/>
    <property type="molecule type" value="Genomic_DNA"/>
</dbReference>
<gene>
    <name evidence="1" type="ORF">L0665_05045</name>
</gene>
<reference evidence="1" key="1">
    <citation type="submission" date="2022-01" db="EMBL/GenBank/DDBJ databases">
        <title>Draft genome of Methanogenium marinum DSM 15558.</title>
        <authorList>
            <person name="Chen S.-C."/>
            <person name="You Y.-T."/>
        </authorList>
    </citation>
    <scope>NUCLEOTIDE SEQUENCE</scope>
    <source>
        <strain evidence="1">DSM 15558</strain>
    </source>
</reference>
<dbReference type="RefSeq" id="WP_274924615.1">
    <property type="nucleotide sequence ID" value="NZ_JAKELO010000002.1"/>
</dbReference>
<proteinExistence type="predicted"/>
<accession>A0A9Q4PVV5</accession>
<dbReference type="AlphaFoldDB" id="A0A9Q4PVV5"/>
<sequence length="342" mass="36681">MPEGCTIIAHGPEVFDTGDIVTVSAALLPEEFIVAGVMARTAAEESGFPCRFNSRPPSHVIRHLPPGTDAWLLNRGKTPASGEEFGRIVASRCDRPVYHIECSSRTVYGWNGADTCHTEEAAHRLGFAVAYRTADVRAQDNCMREIRGCIPGEPVFVNGIVVGSATGNTAVLAPENGGLRAVSGITLKPHGIEKLLRNGPVNLRNAWCKSGPVRSQSAQVAERRNPSGRITVIDHAACDIYSQMDATTCGVVSIGDDTTAVCGHICAHLGIPIFGVTDGDADTVVDHSCCSGSVIVEVTEGRDDEKGLEIAETVPTAQCHWDHWVSTTLHNRRDIRIVRDAR</sequence>
<evidence type="ECO:0000313" key="1">
    <source>
        <dbReference type="EMBL" id="MDE4907974.1"/>
    </source>
</evidence>
<dbReference type="InterPro" id="IPR012032">
    <property type="entry name" value="UCP006598"/>
</dbReference>
<protein>
    <submittedName>
        <fullName evidence="1">DUF2117 domain-containing protein</fullName>
    </submittedName>
</protein>
<keyword evidence="2" id="KW-1185">Reference proteome</keyword>
<name>A0A9Q4PVV5_9EURY</name>
<organism evidence="1 2">
    <name type="scientific">Methanogenium marinum</name>
    <dbReference type="NCBI Taxonomy" id="348610"/>
    <lineage>
        <taxon>Archaea</taxon>
        <taxon>Methanobacteriati</taxon>
        <taxon>Methanobacteriota</taxon>
        <taxon>Stenosarchaea group</taxon>
        <taxon>Methanomicrobia</taxon>
        <taxon>Methanomicrobiales</taxon>
        <taxon>Methanomicrobiaceae</taxon>
        <taxon>Methanogenium</taxon>
    </lineage>
</organism>